<dbReference type="OrthoDB" id="255482at2"/>
<feature type="transmembrane region" description="Helical" evidence="6">
    <location>
        <begin position="315"/>
        <end position="336"/>
    </location>
</feature>
<organism evidence="7 8">
    <name type="scientific">Kushneria sinocarnis</name>
    <dbReference type="NCBI Taxonomy" id="595502"/>
    <lineage>
        <taxon>Bacteria</taxon>
        <taxon>Pseudomonadati</taxon>
        <taxon>Pseudomonadota</taxon>
        <taxon>Gammaproteobacteria</taxon>
        <taxon>Oceanospirillales</taxon>
        <taxon>Halomonadaceae</taxon>
        <taxon>Kushneria</taxon>
    </lineage>
</organism>
<dbReference type="PANTHER" id="PTHR43652">
    <property type="entry name" value="BASIC AMINO ACID ANTIPORTER YFCC-RELATED"/>
    <property type="match status" value="1"/>
</dbReference>
<feature type="transmembrane region" description="Helical" evidence="6">
    <location>
        <begin position="165"/>
        <end position="187"/>
    </location>
</feature>
<dbReference type="PANTHER" id="PTHR43652:SF2">
    <property type="entry name" value="BASIC AMINO ACID ANTIPORTER YFCC-RELATED"/>
    <property type="match status" value="1"/>
</dbReference>
<feature type="transmembrane region" description="Helical" evidence="6">
    <location>
        <begin position="446"/>
        <end position="466"/>
    </location>
</feature>
<evidence type="ECO:0000256" key="5">
    <source>
        <dbReference type="ARBA" id="ARBA00023136"/>
    </source>
</evidence>
<evidence type="ECO:0000256" key="4">
    <source>
        <dbReference type="ARBA" id="ARBA00022989"/>
    </source>
</evidence>
<keyword evidence="8" id="KW-1185">Reference proteome</keyword>
<evidence type="ECO:0000313" key="8">
    <source>
        <dbReference type="Proteomes" id="UP000281975"/>
    </source>
</evidence>
<dbReference type="Pfam" id="PF03606">
    <property type="entry name" value="DcuC"/>
    <property type="match status" value="1"/>
</dbReference>
<accession>A0A420WV53</accession>
<reference evidence="7 8" key="1">
    <citation type="submission" date="2018-10" db="EMBL/GenBank/DDBJ databases">
        <title>Genomic Encyclopedia of Type Strains, Phase IV (KMG-IV): sequencing the most valuable type-strain genomes for metagenomic binning, comparative biology and taxonomic classification.</title>
        <authorList>
            <person name="Goeker M."/>
        </authorList>
    </citation>
    <scope>NUCLEOTIDE SEQUENCE [LARGE SCALE GENOMIC DNA]</scope>
    <source>
        <strain evidence="7 8">DSM 23229</strain>
    </source>
</reference>
<comment type="subcellular location">
    <subcellularLocation>
        <location evidence="1">Cell membrane</location>
        <topology evidence="1">Multi-pass membrane protein</topology>
    </subcellularLocation>
</comment>
<feature type="transmembrane region" description="Helical" evidence="6">
    <location>
        <begin position="199"/>
        <end position="222"/>
    </location>
</feature>
<dbReference type="InterPro" id="IPR018385">
    <property type="entry name" value="C4_dicarb_anaerob_car-like"/>
</dbReference>
<name>A0A420WV53_9GAMM</name>
<evidence type="ECO:0000256" key="3">
    <source>
        <dbReference type="ARBA" id="ARBA00022692"/>
    </source>
</evidence>
<dbReference type="AlphaFoldDB" id="A0A420WV53"/>
<feature type="transmembrane region" description="Helical" evidence="6">
    <location>
        <begin position="414"/>
        <end position="434"/>
    </location>
</feature>
<gene>
    <name evidence="7" type="ORF">C7446_2154</name>
</gene>
<keyword evidence="4 6" id="KW-1133">Transmembrane helix</keyword>
<feature type="transmembrane region" description="Helical" evidence="6">
    <location>
        <begin position="259"/>
        <end position="280"/>
    </location>
</feature>
<feature type="transmembrane region" description="Helical" evidence="6">
    <location>
        <begin position="142"/>
        <end position="158"/>
    </location>
</feature>
<keyword evidence="2" id="KW-1003">Cell membrane</keyword>
<comment type="caution">
    <text evidence="7">The sequence shown here is derived from an EMBL/GenBank/DDBJ whole genome shotgun (WGS) entry which is preliminary data.</text>
</comment>
<protein>
    <submittedName>
        <fullName evidence="7">Putative ion transporter superfamily protein YfcC</fullName>
    </submittedName>
</protein>
<feature type="transmembrane region" description="Helical" evidence="6">
    <location>
        <begin position="67"/>
        <end position="96"/>
    </location>
</feature>
<feature type="transmembrane region" description="Helical" evidence="6">
    <location>
        <begin position="286"/>
        <end position="303"/>
    </location>
</feature>
<dbReference type="Proteomes" id="UP000281975">
    <property type="component" value="Unassembled WGS sequence"/>
</dbReference>
<dbReference type="RefSeq" id="WP_121173097.1">
    <property type="nucleotide sequence ID" value="NZ_RBIN01000006.1"/>
</dbReference>
<proteinExistence type="predicted"/>
<dbReference type="GO" id="GO:0005886">
    <property type="term" value="C:plasma membrane"/>
    <property type="evidence" value="ECO:0007669"/>
    <property type="project" value="UniProtKB-SubCell"/>
</dbReference>
<dbReference type="InterPro" id="IPR051679">
    <property type="entry name" value="DASS-Related_Transporters"/>
</dbReference>
<evidence type="ECO:0000256" key="2">
    <source>
        <dbReference type="ARBA" id="ARBA00022475"/>
    </source>
</evidence>
<feature type="transmembrane region" description="Helical" evidence="6">
    <location>
        <begin position="117"/>
        <end position="136"/>
    </location>
</feature>
<evidence type="ECO:0000313" key="7">
    <source>
        <dbReference type="EMBL" id="RKR02440.1"/>
    </source>
</evidence>
<keyword evidence="5 6" id="KW-0472">Membrane</keyword>
<sequence>MSDTSSQRWYERVPHPAVLIVMMLILVWGLTWLVPSGEYERHAVAGREAVIPGTFTLTDTTPPSPLAIFHAVPLGMVAASSIIFAVFIGGGLFRVLEATGALERLIGTLVDRLGSDRPALLIWLMTFVFGALGVAVGYENNIALVPIAVLLGTALGGDRLTGAGIAICGVGIGFATSPINVYTVGVADRIAQLPLFSGALLRSVLCLGALAIAAHHITRYLARIRHAPERSLMPPADELTDEGGESAPPRGHRLVKRDWAVLGVFVLGLAIMLYGVFALGWYINEIAATFLAIAIVAGLTGGMRPGTLNARFFEGAASVTTGALLVGLARGIEVLLDQGHIADTIVHALSAPLSALPVLGSALAMTVVHALINFFIPSGSGQAIVTMPIMIPLSDLLGMTRQTAILAFQVGDGLTNLIVPTSGGTLAMLAIAGVPFDRWVRFFFPLLMKLFLLSWLALSVAVAIQWGPA</sequence>
<evidence type="ECO:0000256" key="6">
    <source>
        <dbReference type="SAM" id="Phobius"/>
    </source>
</evidence>
<keyword evidence="3 6" id="KW-0812">Transmembrane</keyword>
<dbReference type="EMBL" id="RBIN01000006">
    <property type="protein sequence ID" value="RKR02440.1"/>
    <property type="molecule type" value="Genomic_DNA"/>
</dbReference>
<feature type="transmembrane region" description="Helical" evidence="6">
    <location>
        <begin position="12"/>
        <end position="34"/>
    </location>
</feature>
<evidence type="ECO:0000256" key="1">
    <source>
        <dbReference type="ARBA" id="ARBA00004651"/>
    </source>
</evidence>